<gene>
    <name evidence="3" type="ORF">JI435_154830</name>
</gene>
<evidence type="ECO:0000256" key="2">
    <source>
        <dbReference type="SAM" id="MobiDB-lite"/>
    </source>
</evidence>
<dbReference type="OrthoDB" id="420564at2759"/>
<feature type="compositionally biased region" description="Low complexity" evidence="2">
    <location>
        <begin position="100"/>
        <end position="110"/>
    </location>
</feature>
<evidence type="ECO:0000313" key="3">
    <source>
        <dbReference type="EMBL" id="QRD05440.1"/>
    </source>
</evidence>
<feature type="compositionally biased region" description="Gly residues" evidence="2">
    <location>
        <begin position="586"/>
        <end position="598"/>
    </location>
</feature>
<protein>
    <recommendedName>
        <fullName evidence="5">Geranylgeranyl pyrophosphate synthetase</fullName>
    </recommendedName>
</protein>
<dbReference type="PANTHER" id="PTHR35179:SF1">
    <property type="entry name" value="INTEGRAL MEMBRANE PROTEIN"/>
    <property type="match status" value="1"/>
</dbReference>
<feature type="region of interest" description="Disordered" evidence="2">
    <location>
        <begin position="82"/>
        <end position="116"/>
    </location>
</feature>
<accession>A0A7U2I8Z0</accession>
<evidence type="ECO:0000313" key="4">
    <source>
        <dbReference type="Proteomes" id="UP000663193"/>
    </source>
</evidence>
<name>A0A7U2I8Z0_PHANO</name>
<proteinExistence type="predicted"/>
<evidence type="ECO:0000256" key="1">
    <source>
        <dbReference type="SAM" id="Coils"/>
    </source>
</evidence>
<dbReference type="VEuPathDB" id="FungiDB:JI435_154830"/>
<dbReference type="Proteomes" id="UP000663193">
    <property type="component" value="Chromosome 18"/>
</dbReference>
<keyword evidence="4" id="KW-1185">Reference proteome</keyword>
<evidence type="ECO:0008006" key="5">
    <source>
        <dbReference type="Google" id="ProtNLM"/>
    </source>
</evidence>
<feature type="non-terminal residue" evidence="3">
    <location>
        <position position="1"/>
    </location>
</feature>
<feature type="coiled-coil region" evidence="1">
    <location>
        <begin position="501"/>
        <end position="528"/>
    </location>
</feature>
<feature type="compositionally biased region" description="Gly residues" evidence="2">
    <location>
        <begin position="637"/>
        <end position="648"/>
    </location>
</feature>
<reference evidence="4" key="1">
    <citation type="journal article" date="2021" name="BMC Genomics">
        <title>Chromosome-level genome assembly and manually-curated proteome of model necrotroph Parastagonospora nodorum Sn15 reveals a genome-wide trove of candidate effector homologs, and redundancy of virulence-related functions within an accessory chromosome.</title>
        <authorList>
            <person name="Bertazzoni S."/>
            <person name="Jones D.A.B."/>
            <person name="Phan H.T."/>
            <person name="Tan K.-C."/>
            <person name="Hane J.K."/>
        </authorList>
    </citation>
    <scope>NUCLEOTIDE SEQUENCE [LARGE SCALE GENOMIC DNA]</scope>
    <source>
        <strain evidence="4">SN15 / ATCC MYA-4574 / FGSC 10173)</strain>
    </source>
</reference>
<feature type="region of interest" description="Disordered" evidence="2">
    <location>
        <begin position="578"/>
        <end position="686"/>
    </location>
</feature>
<organism evidence="3 4">
    <name type="scientific">Phaeosphaeria nodorum (strain SN15 / ATCC MYA-4574 / FGSC 10173)</name>
    <name type="common">Glume blotch fungus</name>
    <name type="synonym">Parastagonospora nodorum</name>
    <dbReference type="NCBI Taxonomy" id="321614"/>
    <lineage>
        <taxon>Eukaryota</taxon>
        <taxon>Fungi</taxon>
        <taxon>Dikarya</taxon>
        <taxon>Ascomycota</taxon>
        <taxon>Pezizomycotina</taxon>
        <taxon>Dothideomycetes</taxon>
        <taxon>Pleosporomycetidae</taxon>
        <taxon>Pleosporales</taxon>
        <taxon>Pleosporineae</taxon>
        <taxon>Phaeosphaeriaceae</taxon>
        <taxon>Parastagonospora</taxon>
    </lineage>
</organism>
<dbReference type="AlphaFoldDB" id="A0A7U2I8Z0"/>
<dbReference type="PANTHER" id="PTHR35179">
    <property type="entry name" value="PROTEIN CBG02620"/>
    <property type="match status" value="1"/>
</dbReference>
<dbReference type="EMBL" id="CP069040">
    <property type="protein sequence ID" value="QRD05440.1"/>
    <property type="molecule type" value="Genomic_DNA"/>
</dbReference>
<keyword evidence="1" id="KW-0175">Coiled coil</keyword>
<sequence length="686" mass="76384">SKRALFDCLQVVLQRGCQAHSIISPNRLRDQIRNSTSVISNPSQSDNCTPSAADIKLFRQTATWRRLRPGILFMRAFSETSPSSIRQRGRKRPKVHERPVSSVPEKPVPVTAVPQPTETGAMDNISPAAMSFEAKIALALQGSNWQALQHQTSSTETNNASTIPQAEALAEESVAAEPIAGVAGIPSILPDMTAKQKKKKERFDQKIARDTGDVLQLIEADTIAPVAEGVTWDQDPELVCSYNWQDSTDQNTIFVPGAPGKWAPRTIPHTLDPDTGFQYSDYNYVRQPRTPYGPMFAAMSTMNPNYNFMSTDVICDRNNLRVLLEFVQGKANGPFRLDLYTIFDTLVIVRNESRWWRHHNAEGYGSNFEKFFTTPAEGMEDATSHYRAIRYPLGPLNVVCRFEADAYDDGAASDFLTESEREAVVSGGVAQRPTFRYNLPIRVLQKGHIVPTAQMVELKTQRARDEFTPVTCQDQLWFGRTSLLYTGSYVPDTGVVNRIRNEDATKRIKAWENNNQESLRKLAALLQMLTAAMKRHKRPNRAVVLVREGKAGPLTLRSMESTNQAIGRDAFQRYWRRDPAPQQFGQRGGGGYTPGGRGQHTPGQGYRGQHGHAQRGQYHLTPSQVGQSYQNSAPRGRGYGNGMRGGGQHHNAYTPNRGGRSGHGRGGNNEQAFRNHGTDQDMQANS</sequence>
<feature type="compositionally biased region" description="Polar residues" evidence="2">
    <location>
        <begin position="620"/>
        <end position="633"/>
    </location>
</feature>